<keyword evidence="7" id="KW-1185">Reference proteome</keyword>
<name>A0A317SBP8_9PEZI</name>
<dbReference type="InterPro" id="IPR002893">
    <property type="entry name" value="Znf_MYND"/>
</dbReference>
<evidence type="ECO:0000256" key="1">
    <source>
        <dbReference type="ARBA" id="ARBA00022723"/>
    </source>
</evidence>
<dbReference type="EMBL" id="PYWC01000128">
    <property type="protein sequence ID" value="PWW71923.1"/>
    <property type="molecule type" value="Genomic_DNA"/>
</dbReference>
<dbReference type="Gene3D" id="6.10.140.2220">
    <property type="match status" value="1"/>
</dbReference>
<dbReference type="PROSITE" id="PS50865">
    <property type="entry name" value="ZF_MYND_2"/>
    <property type="match status" value="1"/>
</dbReference>
<evidence type="ECO:0000259" key="5">
    <source>
        <dbReference type="PROSITE" id="PS50865"/>
    </source>
</evidence>
<dbReference type="OrthoDB" id="432970at2759"/>
<evidence type="ECO:0000256" key="3">
    <source>
        <dbReference type="ARBA" id="ARBA00022833"/>
    </source>
</evidence>
<keyword evidence="3" id="KW-0862">Zinc</keyword>
<dbReference type="PROSITE" id="PS01360">
    <property type="entry name" value="ZF_MYND_1"/>
    <property type="match status" value="1"/>
</dbReference>
<feature type="non-terminal residue" evidence="6">
    <location>
        <position position="92"/>
    </location>
</feature>
<evidence type="ECO:0000256" key="4">
    <source>
        <dbReference type="PROSITE-ProRule" id="PRU00134"/>
    </source>
</evidence>
<organism evidence="6 7">
    <name type="scientific">Tuber magnatum</name>
    <name type="common">white Piedmont truffle</name>
    <dbReference type="NCBI Taxonomy" id="42249"/>
    <lineage>
        <taxon>Eukaryota</taxon>
        <taxon>Fungi</taxon>
        <taxon>Dikarya</taxon>
        <taxon>Ascomycota</taxon>
        <taxon>Pezizomycotina</taxon>
        <taxon>Pezizomycetes</taxon>
        <taxon>Pezizales</taxon>
        <taxon>Tuberaceae</taxon>
        <taxon>Tuber</taxon>
    </lineage>
</organism>
<sequence>PLCSCAPGNPSVDFLGKREWRGLAPYVTRAAISPIQPVSYLEPVGQEEEMAGKCRVCRKTENLMRCGRCKKVEYCSGACQKVDWKEHKVGCK</sequence>
<gene>
    <name evidence="6" type="ORF">C7212DRAFT_109027</name>
</gene>
<comment type="caution">
    <text evidence="6">The sequence shown here is derived from an EMBL/GenBank/DDBJ whole genome shotgun (WGS) entry which is preliminary data.</text>
</comment>
<dbReference type="Proteomes" id="UP000246991">
    <property type="component" value="Unassembled WGS sequence"/>
</dbReference>
<feature type="non-terminal residue" evidence="6">
    <location>
        <position position="1"/>
    </location>
</feature>
<dbReference type="STRING" id="42249.A0A317SBP8"/>
<protein>
    <recommendedName>
        <fullName evidence="5">MYND-type domain-containing protein</fullName>
    </recommendedName>
</protein>
<keyword evidence="1" id="KW-0479">Metal-binding</keyword>
<evidence type="ECO:0000313" key="6">
    <source>
        <dbReference type="EMBL" id="PWW71923.1"/>
    </source>
</evidence>
<accession>A0A317SBP8</accession>
<proteinExistence type="predicted"/>
<evidence type="ECO:0000256" key="2">
    <source>
        <dbReference type="ARBA" id="ARBA00022771"/>
    </source>
</evidence>
<dbReference type="Pfam" id="PF01753">
    <property type="entry name" value="zf-MYND"/>
    <property type="match status" value="1"/>
</dbReference>
<dbReference type="AlphaFoldDB" id="A0A317SBP8"/>
<dbReference type="SUPFAM" id="SSF144232">
    <property type="entry name" value="HIT/MYND zinc finger-like"/>
    <property type="match status" value="1"/>
</dbReference>
<reference evidence="6 7" key="1">
    <citation type="submission" date="2018-03" db="EMBL/GenBank/DDBJ databases">
        <title>Genomes of Pezizomycetes fungi and the evolution of truffles.</title>
        <authorList>
            <person name="Murat C."/>
            <person name="Payen T."/>
            <person name="Noel B."/>
            <person name="Kuo A."/>
            <person name="Martin F.M."/>
        </authorList>
    </citation>
    <scope>NUCLEOTIDE SEQUENCE [LARGE SCALE GENOMIC DNA]</scope>
    <source>
        <strain evidence="6">091103-1</strain>
    </source>
</reference>
<keyword evidence="2 4" id="KW-0863">Zinc-finger</keyword>
<evidence type="ECO:0000313" key="7">
    <source>
        <dbReference type="Proteomes" id="UP000246991"/>
    </source>
</evidence>
<feature type="domain" description="MYND-type" evidence="5">
    <location>
        <begin position="54"/>
        <end position="91"/>
    </location>
</feature>
<dbReference type="GO" id="GO:0008270">
    <property type="term" value="F:zinc ion binding"/>
    <property type="evidence" value="ECO:0007669"/>
    <property type="project" value="UniProtKB-KW"/>
</dbReference>